<evidence type="ECO:0000256" key="1">
    <source>
        <dbReference type="SAM" id="MobiDB-lite"/>
    </source>
</evidence>
<protein>
    <submittedName>
        <fullName evidence="2">Uncharacterized protein</fullName>
    </submittedName>
</protein>
<sequence>MGRNGVKSVTAICTPLLARVRALRYGFTTVNTGIRALGPGDNGFLKSSFSPSCWIADSTGIQSSALGPGDNRLHRRTCTDCEFTPITRITRIHRGISTSWLGERPESCTRYFNLVAPCDTFFLNVPTPPTRDKAFKYNDESRRPSRRVSAKPIPPTHHTTKRDLYHLQGDLPSHCMHHHTTTTPKRGTINVTCHKPKPPPIHDTLTFGLDIGQPKPSPYTLTFEPHQAQHHKRSSCSRSPHGPSRLAKRDLPFLTRSPLSKSLVITFPPPRPKRALTHSLAHQTETHHALPSIPVSRFLQMCTMPHFLKENQCRGKWVRHHVGPMPRPVPTAPPFAPVTCPCGTEPENQT</sequence>
<organism evidence="2 3">
    <name type="scientific">Stylosanthes scabra</name>
    <dbReference type="NCBI Taxonomy" id="79078"/>
    <lineage>
        <taxon>Eukaryota</taxon>
        <taxon>Viridiplantae</taxon>
        <taxon>Streptophyta</taxon>
        <taxon>Embryophyta</taxon>
        <taxon>Tracheophyta</taxon>
        <taxon>Spermatophyta</taxon>
        <taxon>Magnoliopsida</taxon>
        <taxon>eudicotyledons</taxon>
        <taxon>Gunneridae</taxon>
        <taxon>Pentapetalae</taxon>
        <taxon>rosids</taxon>
        <taxon>fabids</taxon>
        <taxon>Fabales</taxon>
        <taxon>Fabaceae</taxon>
        <taxon>Papilionoideae</taxon>
        <taxon>50 kb inversion clade</taxon>
        <taxon>dalbergioids sensu lato</taxon>
        <taxon>Dalbergieae</taxon>
        <taxon>Pterocarpus clade</taxon>
        <taxon>Stylosanthes</taxon>
    </lineage>
</organism>
<dbReference type="Proteomes" id="UP001341840">
    <property type="component" value="Unassembled WGS sequence"/>
</dbReference>
<feature type="compositionally biased region" description="Basic and acidic residues" evidence="1">
    <location>
        <begin position="133"/>
        <end position="143"/>
    </location>
</feature>
<dbReference type="EMBL" id="JASCZI010151264">
    <property type="protein sequence ID" value="MED6171525.1"/>
    <property type="molecule type" value="Genomic_DNA"/>
</dbReference>
<comment type="caution">
    <text evidence="2">The sequence shown here is derived from an EMBL/GenBank/DDBJ whole genome shotgun (WGS) entry which is preliminary data.</text>
</comment>
<reference evidence="2 3" key="1">
    <citation type="journal article" date="2023" name="Plants (Basel)">
        <title>Bridging the Gap: Combining Genomics and Transcriptomics Approaches to Understand Stylosanthes scabra, an Orphan Legume from the Brazilian Caatinga.</title>
        <authorList>
            <person name="Ferreira-Neto J.R.C."/>
            <person name="da Silva M.D."/>
            <person name="Binneck E."/>
            <person name="de Melo N.F."/>
            <person name="da Silva R.H."/>
            <person name="de Melo A.L.T.M."/>
            <person name="Pandolfi V."/>
            <person name="Bustamante F.O."/>
            <person name="Brasileiro-Vidal A.C."/>
            <person name="Benko-Iseppon A.M."/>
        </authorList>
    </citation>
    <scope>NUCLEOTIDE SEQUENCE [LARGE SCALE GENOMIC DNA]</scope>
    <source>
        <tissue evidence="2">Leaves</tissue>
    </source>
</reference>
<name>A0ABU6VCW7_9FABA</name>
<keyword evidence="3" id="KW-1185">Reference proteome</keyword>
<proteinExistence type="predicted"/>
<feature type="region of interest" description="Disordered" evidence="1">
    <location>
        <begin position="227"/>
        <end position="248"/>
    </location>
</feature>
<feature type="region of interest" description="Disordered" evidence="1">
    <location>
        <begin position="133"/>
        <end position="160"/>
    </location>
</feature>
<accession>A0ABU6VCW7</accession>
<gene>
    <name evidence="2" type="ORF">PIB30_041420</name>
</gene>
<evidence type="ECO:0000313" key="3">
    <source>
        <dbReference type="Proteomes" id="UP001341840"/>
    </source>
</evidence>
<evidence type="ECO:0000313" key="2">
    <source>
        <dbReference type="EMBL" id="MED6171525.1"/>
    </source>
</evidence>